<dbReference type="PANTHER" id="PTHR33930">
    <property type="entry name" value="ALKYL HYDROPEROXIDE REDUCTASE AHPD"/>
    <property type="match status" value="1"/>
</dbReference>
<dbReference type="AlphaFoldDB" id="A0A158DUH3"/>
<evidence type="ECO:0000313" key="3">
    <source>
        <dbReference type="Proteomes" id="UP000071859"/>
    </source>
</evidence>
<feature type="domain" description="Carboxymuconolactone decarboxylase-like" evidence="1">
    <location>
        <begin position="171"/>
        <end position="241"/>
    </location>
</feature>
<dbReference type="OrthoDB" id="3824300at2"/>
<comment type="caution">
    <text evidence="2">The sequence shown here is derived from an EMBL/GenBank/DDBJ whole genome shotgun (WGS) entry which is preliminary data.</text>
</comment>
<name>A0A158DUH3_9BURK</name>
<dbReference type="Pfam" id="PF02627">
    <property type="entry name" value="CMD"/>
    <property type="match status" value="2"/>
</dbReference>
<accession>A0A158DUH3</accession>
<sequence>MTTDQKVHSDASLDEETSRRLADLDAVFKSGQVSEGLRRNAPTLHAAASNFWDMAFRPSALSPRMKELVLVALHGTVTALDSEAVHRHVRRALSAGASPLDVIDVLTTIVSAANHALYFAMPVLIGELKELGHSDAEVPPLTPEAQAIKDAFIRERGFWNEQRDVLARMMPEYFADLSQISTVSWKDGSLTRKERELICVAIDCTVTHTFEPGLRIHIRNALKEGATADEVLDVFKLASVIGMEGYILSAEALFESQTS</sequence>
<dbReference type="PANTHER" id="PTHR33930:SF2">
    <property type="entry name" value="BLR3452 PROTEIN"/>
    <property type="match status" value="1"/>
</dbReference>
<proteinExistence type="predicted"/>
<dbReference type="Proteomes" id="UP000071859">
    <property type="component" value="Unassembled WGS sequence"/>
</dbReference>
<dbReference type="EMBL" id="FCOX02000037">
    <property type="protein sequence ID" value="SAK98272.1"/>
    <property type="molecule type" value="Genomic_DNA"/>
</dbReference>
<dbReference type="InterPro" id="IPR003779">
    <property type="entry name" value="CMD-like"/>
</dbReference>
<evidence type="ECO:0000313" key="2">
    <source>
        <dbReference type="EMBL" id="SAK98272.1"/>
    </source>
</evidence>
<protein>
    <submittedName>
        <fullName evidence="2">Carboxymuconolactone decarboxylase</fullName>
    </submittedName>
</protein>
<dbReference type="Gene3D" id="1.20.1290.10">
    <property type="entry name" value="AhpD-like"/>
    <property type="match status" value="1"/>
</dbReference>
<reference evidence="2" key="1">
    <citation type="submission" date="2016-01" db="EMBL/GenBank/DDBJ databases">
        <authorList>
            <person name="Peeters C."/>
        </authorList>
    </citation>
    <scope>NUCLEOTIDE SEQUENCE</scope>
    <source>
        <strain evidence="2">LMG 29321</strain>
    </source>
</reference>
<dbReference type="RefSeq" id="WP_062609255.1">
    <property type="nucleotide sequence ID" value="NZ_FCOX02000037.1"/>
</dbReference>
<dbReference type="GO" id="GO:0051920">
    <property type="term" value="F:peroxiredoxin activity"/>
    <property type="evidence" value="ECO:0007669"/>
    <property type="project" value="InterPro"/>
</dbReference>
<organism evidence="2 3">
    <name type="scientific">Caballeronia calidae</name>
    <dbReference type="NCBI Taxonomy" id="1777139"/>
    <lineage>
        <taxon>Bacteria</taxon>
        <taxon>Pseudomonadati</taxon>
        <taxon>Pseudomonadota</taxon>
        <taxon>Betaproteobacteria</taxon>
        <taxon>Burkholderiales</taxon>
        <taxon>Burkholderiaceae</taxon>
        <taxon>Caballeronia</taxon>
    </lineage>
</organism>
<dbReference type="InterPro" id="IPR029032">
    <property type="entry name" value="AhpD-like"/>
</dbReference>
<gene>
    <name evidence="2" type="ORF">AWB78_05638</name>
</gene>
<dbReference type="SUPFAM" id="SSF69118">
    <property type="entry name" value="AhpD-like"/>
    <property type="match status" value="1"/>
</dbReference>
<keyword evidence="3" id="KW-1185">Reference proteome</keyword>
<evidence type="ECO:0000259" key="1">
    <source>
        <dbReference type="Pfam" id="PF02627"/>
    </source>
</evidence>
<feature type="domain" description="Carboxymuconolactone decarboxylase-like" evidence="1">
    <location>
        <begin position="42"/>
        <end position="113"/>
    </location>
</feature>